<protein>
    <submittedName>
        <fullName evidence="1">Uncharacterized protein</fullName>
    </submittedName>
</protein>
<dbReference type="RefSeq" id="WP_133537727.1">
    <property type="nucleotide sequence ID" value="NZ_SNYH01000006.1"/>
</dbReference>
<organism evidence="1 2">
    <name type="scientific">Tenacibaculum caenipelagi</name>
    <dbReference type="NCBI Taxonomy" id="1325435"/>
    <lineage>
        <taxon>Bacteria</taxon>
        <taxon>Pseudomonadati</taxon>
        <taxon>Bacteroidota</taxon>
        <taxon>Flavobacteriia</taxon>
        <taxon>Flavobacteriales</taxon>
        <taxon>Flavobacteriaceae</taxon>
        <taxon>Tenacibaculum</taxon>
    </lineage>
</organism>
<reference evidence="1 2" key="1">
    <citation type="submission" date="2019-03" db="EMBL/GenBank/DDBJ databases">
        <title>Genomic Encyclopedia of Type Strains, Phase III (KMG-III): the genomes of soil and plant-associated and newly described type strains.</title>
        <authorList>
            <person name="Whitman W."/>
        </authorList>
    </citation>
    <scope>NUCLEOTIDE SEQUENCE [LARGE SCALE GENOMIC DNA]</scope>
    <source>
        <strain evidence="1 2">CECT 8283</strain>
    </source>
</reference>
<proteinExistence type="predicted"/>
<evidence type="ECO:0000313" key="2">
    <source>
        <dbReference type="Proteomes" id="UP000295390"/>
    </source>
</evidence>
<dbReference type="EMBL" id="SNYH01000006">
    <property type="protein sequence ID" value="TDQ22755.1"/>
    <property type="molecule type" value="Genomic_DNA"/>
</dbReference>
<dbReference type="OrthoDB" id="9932570at2"/>
<dbReference type="AlphaFoldDB" id="A0A4V6PW73"/>
<gene>
    <name evidence="1" type="ORF">DFQ07_2773</name>
</gene>
<name>A0A4V6PW73_9FLAO</name>
<dbReference type="Proteomes" id="UP000295390">
    <property type="component" value="Unassembled WGS sequence"/>
</dbReference>
<comment type="caution">
    <text evidence="1">The sequence shown here is derived from an EMBL/GenBank/DDBJ whole genome shotgun (WGS) entry which is preliminary data.</text>
</comment>
<evidence type="ECO:0000313" key="1">
    <source>
        <dbReference type="EMBL" id="TDQ22755.1"/>
    </source>
</evidence>
<keyword evidence="2" id="KW-1185">Reference proteome</keyword>
<sequence>MKTENVTNSIVTAIALTGGAMASRVIADGASTVIKNPKLKHGAIAAVAVVGAAFLDRKTAAGSFAQDVAIGVSATQLGYLAKELIGETKGIIKTALGNPINKANYSFLASPSYDFIPAQSSRYSEYEEQPGEIVFR</sequence>
<accession>A0A4V6PW73</accession>